<comment type="caution">
    <text evidence="1">The sequence shown here is derived from an EMBL/GenBank/DDBJ whole genome shotgun (WGS) entry which is preliminary data.</text>
</comment>
<protein>
    <submittedName>
        <fullName evidence="1">Uncharacterized protein</fullName>
    </submittedName>
</protein>
<dbReference type="Proteomes" id="UP000176253">
    <property type="component" value="Unassembled WGS sequence"/>
</dbReference>
<accession>A0A1F6A4Y2</accession>
<dbReference type="AlphaFoldDB" id="A0A1F6A4Y2"/>
<evidence type="ECO:0000313" key="2">
    <source>
        <dbReference type="Proteomes" id="UP000176253"/>
    </source>
</evidence>
<dbReference type="EMBL" id="MFJM01000001">
    <property type="protein sequence ID" value="OGG19327.1"/>
    <property type="molecule type" value="Genomic_DNA"/>
</dbReference>
<sequence>MNTEETQAARDLVTPVQRGELPKEALQLQGQKAGERIRNLIYQSSLATEEFWSPANLIELLELAEVDQNGHLISQINDHIKKTPDEPVGDNIKNLLIHFKY</sequence>
<dbReference type="STRING" id="1798383.A3D78_06170"/>
<proteinExistence type="predicted"/>
<organism evidence="1 2">
    <name type="scientific">Candidatus Gottesmanbacteria bacterium RIFCSPHIGHO2_02_FULL_39_14</name>
    <dbReference type="NCBI Taxonomy" id="1798383"/>
    <lineage>
        <taxon>Bacteria</taxon>
        <taxon>Candidatus Gottesmaniibacteriota</taxon>
    </lineage>
</organism>
<reference evidence="1 2" key="1">
    <citation type="journal article" date="2016" name="Nat. Commun.">
        <title>Thousands of microbial genomes shed light on interconnected biogeochemical processes in an aquifer system.</title>
        <authorList>
            <person name="Anantharaman K."/>
            <person name="Brown C.T."/>
            <person name="Hug L.A."/>
            <person name="Sharon I."/>
            <person name="Castelle C.J."/>
            <person name="Probst A.J."/>
            <person name="Thomas B.C."/>
            <person name="Singh A."/>
            <person name="Wilkins M.J."/>
            <person name="Karaoz U."/>
            <person name="Brodie E.L."/>
            <person name="Williams K.H."/>
            <person name="Hubbard S.S."/>
            <person name="Banfield J.F."/>
        </authorList>
    </citation>
    <scope>NUCLEOTIDE SEQUENCE [LARGE SCALE GENOMIC DNA]</scope>
</reference>
<evidence type="ECO:0000313" key="1">
    <source>
        <dbReference type="EMBL" id="OGG19327.1"/>
    </source>
</evidence>
<name>A0A1F6A4Y2_9BACT</name>
<gene>
    <name evidence="1" type="ORF">A3D78_06170</name>
</gene>